<dbReference type="Gene3D" id="6.10.30.10">
    <property type="match status" value="1"/>
</dbReference>
<name>A0A9X3ZJR7_9HYPH</name>
<feature type="domain" description="ChsH2 C-terminal OB-fold" evidence="1">
    <location>
        <begin position="59"/>
        <end position="117"/>
    </location>
</feature>
<evidence type="ECO:0000313" key="3">
    <source>
        <dbReference type="EMBL" id="MDA5401066.1"/>
    </source>
</evidence>
<dbReference type="InterPro" id="IPR012340">
    <property type="entry name" value="NA-bd_OB-fold"/>
</dbReference>
<proteinExistence type="predicted"/>
<protein>
    <submittedName>
        <fullName evidence="3">Zinc ribbon domain-containing protein</fullName>
    </submittedName>
</protein>
<dbReference type="EMBL" id="JAPJZI010000001">
    <property type="protein sequence ID" value="MDA5401066.1"/>
    <property type="molecule type" value="Genomic_DNA"/>
</dbReference>
<dbReference type="PANTHER" id="PTHR34075">
    <property type="entry name" value="BLR3430 PROTEIN"/>
    <property type="match status" value="1"/>
</dbReference>
<evidence type="ECO:0000313" key="4">
    <source>
        <dbReference type="Proteomes" id="UP001151234"/>
    </source>
</evidence>
<keyword evidence="4" id="KW-1185">Reference proteome</keyword>
<dbReference type="InterPro" id="IPR052513">
    <property type="entry name" value="Thioester_dehydratase-like"/>
</dbReference>
<dbReference type="Pfam" id="PF12172">
    <property type="entry name" value="zf-ChsH2"/>
    <property type="match status" value="1"/>
</dbReference>
<sequence>MTDYSTLEVPGPTITDLTAPFWEAVSEGRLIIQRCGSCGEAVFYPRALCPHCWADALKWEDASGHGRLKSFSEIWKPGHPGWLPVAPYCVGLVDLAEGPTMLSHIIPADRPVKIGAELVFAPTHAGGRVLPFFKISDQARSST</sequence>
<dbReference type="InterPro" id="IPR022002">
    <property type="entry name" value="ChsH2_Znr"/>
</dbReference>
<evidence type="ECO:0000259" key="1">
    <source>
        <dbReference type="Pfam" id="PF01796"/>
    </source>
</evidence>
<evidence type="ECO:0000259" key="2">
    <source>
        <dbReference type="Pfam" id="PF12172"/>
    </source>
</evidence>
<dbReference type="Pfam" id="PF01796">
    <property type="entry name" value="OB_ChsH2_C"/>
    <property type="match status" value="1"/>
</dbReference>
<feature type="domain" description="ChsH2 rubredoxin-like zinc ribbon" evidence="2">
    <location>
        <begin position="22"/>
        <end position="57"/>
    </location>
</feature>
<dbReference type="SUPFAM" id="SSF50249">
    <property type="entry name" value="Nucleic acid-binding proteins"/>
    <property type="match status" value="1"/>
</dbReference>
<dbReference type="InterPro" id="IPR002878">
    <property type="entry name" value="ChsH2_C"/>
</dbReference>
<accession>A0A9X3ZJR7</accession>
<dbReference type="RefSeq" id="WP_267992876.1">
    <property type="nucleotide sequence ID" value="NZ_JAPJZI010000001.1"/>
</dbReference>
<organism evidence="3 4">
    <name type="scientific">Hoeflea prorocentri</name>
    <dbReference type="NCBI Taxonomy" id="1922333"/>
    <lineage>
        <taxon>Bacteria</taxon>
        <taxon>Pseudomonadati</taxon>
        <taxon>Pseudomonadota</taxon>
        <taxon>Alphaproteobacteria</taxon>
        <taxon>Hyphomicrobiales</taxon>
        <taxon>Rhizobiaceae</taxon>
        <taxon>Hoeflea</taxon>
    </lineage>
</organism>
<gene>
    <name evidence="3" type="ORF">OQ273_21000</name>
</gene>
<dbReference type="Proteomes" id="UP001151234">
    <property type="component" value="Unassembled WGS sequence"/>
</dbReference>
<dbReference type="PANTHER" id="PTHR34075:SF5">
    <property type="entry name" value="BLR3430 PROTEIN"/>
    <property type="match status" value="1"/>
</dbReference>
<reference evidence="3" key="1">
    <citation type="submission" date="2022-11" db="EMBL/GenBank/DDBJ databases">
        <title>Draft genome sequence of Hoeflea poritis E7-10 and Hoeflea prorocentri PM5-8, separated from scleractinian coral Porites lutea and marine dinoflagellate.</title>
        <authorList>
            <person name="Zhang G."/>
            <person name="Wei Q."/>
            <person name="Cai L."/>
        </authorList>
    </citation>
    <scope>NUCLEOTIDE SEQUENCE</scope>
    <source>
        <strain evidence="3">PM5-8</strain>
    </source>
</reference>
<dbReference type="AlphaFoldDB" id="A0A9X3ZJR7"/>
<comment type="caution">
    <text evidence="3">The sequence shown here is derived from an EMBL/GenBank/DDBJ whole genome shotgun (WGS) entry which is preliminary data.</text>
</comment>